<reference evidence="1" key="1">
    <citation type="submission" date="2021-04" db="EMBL/GenBank/DDBJ databases">
        <title>Dactylosporangium aurantiacum NRRL B-8018 full assembly.</title>
        <authorList>
            <person name="Hartkoorn R.C."/>
            <person name="Beaudoing E."/>
            <person name="Hot D."/>
        </authorList>
    </citation>
    <scope>NUCLEOTIDE SEQUENCE</scope>
    <source>
        <strain evidence="1">NRRL B-8018</strain>
    </source>
</reference>
<sequence>MAGGVFGAAVDLVRGFGRASAVGLGGDCSVECEAVEVAWTAVAVGGSDAAGP</sequence>
<dbReference type="RefSeq" id="WP_156089953.1">
    <property type="nucleotide sequence ID" value="NZ_CP073767.1"/>
</dbReference>
<dbReference type="Proteomes" id="UP001058003">
    <property type="component" value="Chromosome"/>
</dbReference>
<name>A0A9Q9ID04_9ACTN</name>
<keyword evidence="2" id="KW-1185">Reference proteome</keyword>
<dbReference type="EMBL" id="CP073767">
    <property type="protein sequence ID" value="UWZ52188.1"/>
    <property type="molecule type" value="Genomic_DNA"/>
</dbReference>
<evidence type="ECO:0000313" key="2">
    <source>
        <dbReference type="Proteomes" id="UP001058003"/>
    </source>
</evidence>
<proteinExistence type="predicted"/>
<dbReference type="AlphaFoldDB" id="A0A9Q9ID04"/>
<accession>A0A9Q9ID04</accession>
<protein>
    <submittedName>
        <fullName evidence="1">Uncharacterized protein</fullName>
    </submittedName>
</protein>
<dbReference type="KEGG" id="daur:Daura_36710"/>
<gene>
    <name evidence="1" type="ORF">Daura_36710</name>
</gene>
<evidence type="ECO:0000313" key="1">
    <source>
        <dbReference type="EMBL" id="UWZ52188.1"/>
    </source>
</evidence>
<organism evidence="1 2">
    <name type="scientific">Dactylosporangium aurantiacum</name>
    <dbReference type="NCBI Taxonomy" id="35754"/>
    <lineage>
        <taxon>Bacteria</taxon>
        <taxon>Bacillati</taxon>
        <taxon>Actinomycetota</taxon>
        <taxon>Actinomycetes</taxon>
        <taxon>Micromonosporales</taxon>
        <taxon>Micromonosporaceae</taxon>
        <taxon>Dactylosporangium</taxon>
    </lineage>
</organism>